<evidence type="ECO:0000313" key="3">
    <source>
        <dbReference type="EMBL" id="RYO70749.1"/>
    </source>
</evidence>
<dbReference type="EMBL" id="PEJP01000009">
    <property type="protein sequence ID" value="RYO70749.1"/>
    <property type="molecule type" value="Genomic_DNA"/>
</dbReference>
<dbReference type="InterPro" id="IPR052895">
    <property type="entry name" value="HetReg/Transcr_Mod"/>
</dbReference>
<organism evidence="3 4">
    <name type="scientific">Alternaria arborescens</name>
    <dbReference type="NCBI Taxonomy" id="156630"/>
    <lineage>
        <taxon>Eukaryota</taxon>
        <taxon>Fungi</taxon>
        <taxon>Dikarya</taxon>
        <taxon>Ascomycota</taxon>
        <taxon>Pezizomycotina</taxon>
        <taxon>Dothideomycetes</taxon>
        <taxon>Pleosporomycetidae</taxon>
        <taxon>Pleosporales</taxon>
        <taxon>Pleosporineae</taxon>
        <taxon>Pleosporaceae</taxon>
        <taxon>Alternaria</taxon>
        <taxon>Alternaria sect. Alternaria</taxon>
    </lineage>
</organism>
<evidence type="ECO:0000256" key="1">
    <source>
        <dbReference type="SAM" id="MobiDB-lite"/>
    </source>
</evidence>
<keyword evidence="4" id="KW-1185">Reference proteome</keyword>
<dbReference type="Pfam" id="PF06985">
    <property type="entry name" value="HET"/>
    <property type="match status" value="1"/>
</dbReference>
<dbReference type="OrthoDB" id="194358at2759"/>
<protein>
    <recommendedName>
        <fullName evidence="2">Heterokaryon incompatibility domain-containing protein</fullName>
    </recommendedName>
</protein>
<dbReference type="InterPro" id="IPR010730">
    <property type="entry name" value="HET"/>
</dbReference>
<sequence>MTDSEVIFVHESVNRLLQEIRLICVIPEADGIIKCKLKRVNLQSNKTPEYRALSYTWGAPDPVQKIAVNNQSFLVRQNLYDFLKAFRARLYRFQDCSNYENETQWLWIDQICIDQSIVEERNHQVEMMSDIYRRASYVYVWLGKSDNCIELAMKTIKANFRHYYDHDSATKRPGNRRKPSRDKVAHQDNKSISISGDGSSKNELSGPALQRFFESPYWLRLWIVQEIMLARYIRVICGETLLSWEELRRFCSSGLKHLYPEAALFVPPQVIWLTRHALSDKQFTYPSLLHAFGTSGCENPRDKVYALQGVVKRENRPIVLYESSVHDVFQDAVMAMIVTAIQVPQVRNGTDLSRINYMGSIKNVFLDAAALWMKEIEGVIHLEMIEAWIILRKEMGMDPIPESPSERSRLLEAVRAVWSDLAHFHLRMFLANNRLQSTDTDDLENNNLDNTILDFERLLDSERFDLLIIQLRHHYDDLVKIFKTIRDFILPPISVYMSENDGVWYPKALVTQFGRPSYSDWECSQPSTVHIIP</sequence>
<dbReference type="Proteomes" id="UP000293823">
    <property type="component" value="Unassembled WGS sequence"/>
</dbReference>
<dbReference type="PANTHER" id="PTHR24148">
    <property type="entry name" value="ANKYRIN REPEAT DOMAIN-CONTAINING PROTEIN 39 HOMOLOG-RELATED"/>
    <property type="match status" value="1"/>
</dbReference>
<feature type="domain" description="Heterokaryon incompatibility" evidence="2">
    <location>
        <begin position="50"/>
        <end position="226"/>
    </location>
</feature>
<dbReference type="AlphaFoldDB" id="A0A4Q4SKV4"/>
<evidence type="ECO:0000313" key="4">
    <source>
        <dbReference type="Proteomes" id="UP000293823"/>
    </source>
</evidence>
<proteinExistence type="predicted"/>
<comment type="caution">
    <text evidence="3">The sequence shown here is derived from an EMBL/GenBank/DDBJ whole genome shotgun (WGS) entry which is preliminary data.</text>
</comment>
<accession>A0A4Q4SKV4</accession>
<evidence type="ECO:0000259" key="2">
    <source>
        <dbReference type="Pfam" id="PF06985"/>
    </source>
</evidence>
<feature type="region of interest" description="Disordered" evidence="1">
    <location>
        <begin position="167"/>
        <end position="203"/>
    </location>
</feature>
<gene>
    <name evidence="3" type="ORF">AA0113_g2747</name>
</gene>
<dbReference type="PANTHER" id="PTHR24148:SF73">
    <property type="entry name" value="HET DOMAIN PROTEIN (AFU_ORTHOLOGUE AFUA_8G01020)"/>
    <property type="match status" value="1"/>
</dbReference>
<name>A0A4Q4SKV4_9PLEO</name>
<reference evidence="4" key="1">
    <citation type="journal article" date="2019" name="bioRxiv">
        <title>Genomics, evolutionary history and diagnostics of the Alternaria alternata species group including apple and Asian pear pathotypes.</title>
        <authorList>
            <person name="Armitage A.D."/>
            <person name="Cockerton H.M."/>
            <person name="Sreenivasaprasad S."/>
            <person name="Woodhall J.W."/>
            <person name="Lane C.R."/>
            <person name="Harrison R.J."/>
            <person name="Clarkson J.P."/>
        </authorList>
    </citation>
    <scope>NUCLEOTIDE SEQUENCE [LARGE SCALE GENOMIC DNA]</scope>
    <source>
        <strain evidence="4">RGR 97.0016</strain>
    </source>
</reference>
<feature type="compositionally biased region" description="Low complexity" evidence="1">
    <location>
        <begin position="190"/>
        <end position="202"/>
    </location>
</feature>